<feature type="region of interest" description="Disordered" evidence="5">
    <location>
        <begin position="1"/>
        <end position="20"/>
    </location>
</feature>
<dbReference type="InterPro" id="IPR005024">
    <property type="entry name" value="Snf7_fam"/>
</dbReference>
<dbReference type="AlphaFoldDB" id="A0ABD1F6A8"/>
<keyword evidence="7" id="KW-1185">Reference proteome</keyword>
<feature type="compositionally biased region" description="Basic and acidic residues" evidence="5">
    <location>
        <begin position="185"/>
        <end position="197"/>
    </location>
</feature>
<evidence type="ECO:0000256" key="5">
    <source>
        <dbReference type="SAM" id="MobiDB-lite"/>
    </source>
</evidence>
<sequence>MNRLFGRGKPKEPGPSISDCIAGVDARAETVEKKINGLENDLRKFRDQMSKMREGPAKNAVKAKALRILKQKKMYENQLDNLRGQSFNMEQANFAHQTLKDTQTTVVAMRDGMKAMKKEFKKINVDDIDDVQDELADMLDQADEVQEALGRTYNTPELDDDELQAELDALGDEIALDDDQSYLDDIGKAPEAPETKPEANANRTNKDGVPVDEFGLPQLPSKH</sequence>
<evidence type="ECO:0000256" key="2">
    <source>
        <dbReference type="ARBA" id="ARBA00023054"/>
    </source>
</evidence>
<evidence type="ECO:0000256" key="3">
    <source>
        <dbReference type="ARBA" id="ARBA00041078"/>
    </source>
</evidence>
<comment type="caution">
    <text evidence="6">The sequence shown here is derived from an EMBL/GenBank/DDBJ whole genome shotgun (WGS) entry which is preliminary data.</text>
</comment>
<gene>
    <name evidence="6" type="ORF">ABEB36_004193</name>
</gene>
<dbReference type="Pfam" id="PF03357">
    <property type="entry name" value="Snf7"/>
    <property type="match status" value="1"/>
</dbReference>
<dbReference type="Gene3D" id="1.10.287.1060">
    <property type="entry name" value="ESAT-6-like"/>
    <property type="match status" value="1"/>
</dbReference>
<keyword evidence="2 4" id="KW-0175">Coiled coil</keyword>
<reference evidence="6 7" key="1">
    <citation type="submission" date="2024-05" db="EMBL/GenBank/DDBJ databases">
        <title>Genetic variation in Jamaican populations of the coffee berry borer (Hypothenemus hampei).</title>
        <authorList>
            <person name="Errbii M."/>
            <person name="Myrie A."/>
        </authorList>
    </citation>
    <scope>NUCLEOTIDE SEQUENCE [LARGE SCALE GENOMIC DNA]</scope>
    <source>
        <strain evidence="6">JA-Hopewell-2020-01-JO</strain>
        <tissue evidence="6">Whole body</tissue>
    </source>
</reference>
<organism evidence="6 7">
    <name type="scientific">Hypothenemus hampei</name>
    <name type="common">Coffee berry borer</name>
    <dbReference type="NCBI Taxonomy" id="57062"/>
    <lineage>
        <taxon>Eukaryota</taxon>
        <taxon>Metazoa</taxon>
        <taxon>Ecdysozoa</taxon>
        <taxon>Arthropoda</taxon>
        <taxon>Hexapoda</taxon>
        <taxon>Insecta</taxon>
        <taxon>Pterygota</taxon>
        <taxon>Neoptera</taxon>
        <taxon>Endopterygota</taxon>
        <taxon>Coleoptera</taxon>
        <taxon>Polyphaga</taxon>
        <taxon>Cucujiformia</taxon>
        <taxon>Curculionidae</taxon>
        <taxon>Scolytinae</taxon>
        <taxon>Hypothenemus</taxon>
    </lineage>
</organism>
<evidence type="ECO:0000313" key="7">
    <source>
        <dbReference type="Proteomes" id="UP001566132"/>
    </source>
</evidence>
<feature type="compositionally biased region" description="Acidic residues" evidence="5">
    <location>
        <begin position="172"/>
        <end position="182"/>
    </location>
</feature>
<proteinExistence type="inferred from homology"/>
<name>A0ABD1F6A8_HYPHA</name>
<evidence type="ECO:0000313" key="6">
    <source>
        <dbReference type="EMBL" id="KAL1509465.1"/>
    </source>
</evidence>
<protein>
    <recommendedName>
        <fullName evidence="3">Charged multivesicular body protein 5</fullName>
    </recommendedName>
</protein>
<dbReference type="Gene3D" id="6.10.250.1710">
    <property type="match status" value="1"/>
</dbReference>
<dbReference type="Proteomes" id="UP001566132">
    <property type="component" value="Unassembled WGS sequence"/>
</dbReference>
<evidence type="ECO:0000256" key="1">
    <source>
        <dbReference type="ARBA" id="ARBA00006190"/>
    </source>
</evidence>
<dbReference type="PANTHER" id="PTHR22761">
    <property type="entry name" value="CHARGED MULTIVESICULAR BODY PROTEIN"/>
    <property type="match status" value="1"/>
</dbReference>
<feature type="region of interest" description="Disordered" evidence="5">
    <location>
        <begin position="172"/>
        <end position="223"/>
    </location>
</feature>
<accession>A0ABD1F6A8</accession>
<dbReference type="EMBL" id="JBDJPC010000003">
    <property type="protein sequence ID" value="KAL1509465.1"/>
    <property type="molecule type" value="Genomic_DNA"/>
</dbReference>
<feature type="coiled-coil region" evidence="4">
    <location>
        <begin position="21"/>
        <end position="92"/>
    </location>
</feature>
<comment type="similarity">
    <text evidence="1">Belongs to the SNF7 family.</text>
</comment>
<evidence type="ECO:0000256" key="4">
    <source>
        <dbReference type="SAM" id="Coils"/>
    </source>
</evidence>
<dbReference type="PANTHER" id="PTHR22761:SF12">
    <property type="entry name" value="CHARGED MULTIVESICULAR BODY PROTEIN 5"/>
    <property type="match status" value="1"/>
</dbReference>